<evidence type="ECO:0000313" key="1">
    <source>
        <dbReference type="EMBL" id="GAI39346.1"/>
    </source>
</evidence>
<accession>X1PA60</accession>
<name>X1PA60_9ZZZZ</name>
<feature type="non-terminal residue" evidence="1">
    <location>
        <position position="1"/>
    </location>
</feature>
<dbReference type="EMBL" id="BARV01031586">
    <property type="protein sequence ID" value="GAI39346.1"/>
    <property type="molecule type" value="Genomic_DNA"/>
</dbReference>
<sequence length="65" mass="7511">NTTHPSIEMKIVTPKEFFQALEQTKKKFEVVEGELYDNELVDVFPQVCTSRLWIVQSSGFLFSIS</sequence>
<proteinExistence type="predicted"/>
<comment type="caution">
    <text evidence="1">The sequence shown here is derived from an EMBL/GenBank/DDBJ whole genome shotgun (WGS) entry which is preliminary data.</text>
</comment>
<gene>
    <name evidence="1" type="ORF">S06H3_49961</name>
</gene>
<dbReference type="AlphaFoldDB" id="X1PA60"/>
<reference evidence="1" key="1">
    <citation type="journal article" date="2014" name="Front. Microbiol.">
        <title>High frequency of phylogenetically diverse reductive dehalogenase-homologous genes in deep subseafloor sedimentary metagenomes.</title>
        <authorList>
            <person name="Kawai M."/>
            <person name="Futagami T."/>
            <person name="Toyoda A."/>
            <person name="Takaki Y."/>
            <person name="Nishi S."/>
            <person name="Hori S."/>
            <person name="Arai W."/>
            <person name="Tsubouchi T."/>
            <person name="Morono Y."/>
            <person name="Uchiyama I."/>
            <person name="Ito T."/>
            <person name="Fujiyama A."/>
            <person name="Inagaki F."/>
            <person name="Takami H."/>
        </authorList>
    </citation>
    <scope>NUCLEOTIDE SEQUENCE</scope>
    <source>
        <strain evidence="1">Expedition CK06-06</strain>
    </source>
</reference>
<protein>
    <submittedName>
        <fullName evidence="1">Uncharacterized protein</fullName>
    </submittedName>
</protein>
<organism evidence="1">
    <name type="scientific">marine sediment metagenome</name>
    <dbReference type="NCBI Taxonomy" id="412755"/>
    <lineage>
        <taxon>unclassified sequences</taxon>
        <taxon>metagenomes</taxon>
        <taxon>ecological metagenomes</taxon>
    </lineage>
</organism>